<evidence type="ECO:0000313" key="1">
    <source>
        <dbReference type="EMBL" id="SMY33970.1"/>
    </source>
</evidence>
<dbReference type="Proteomes" id="UP000195963">
    <property type="component" value="Unassembled WGS sequence"/>
</dbReference>
<reference evidence="2" key="1">
    <citation type="submission" date="2017-06" db="EMBL/GenBank/DDBJ databases">
        <authorList>
            <person name="Rodrigo-Torres L."/>
            <person name="Arahal R.D."/>
            <person name="Lucena T."/>
        </authorList>
    </citation>
    <scope>NUCLEOTIDE SEQUENCE [LARGE SCALE GENOMIC DNA]</scope>
    <source>
        <strain evidence="2">CECT 9190</strain>
    </source>
</reference>
<dbReference type="RefSeq" id="WP_087844537.1">
    <property type="nucleotide sequence ID" value="NZ_FYAK01000002.1"/>
</dbReference>
<organism evidence="1 2">
    <name type="scientific">Photobacterium malacitanum</name>
    <dbReference type="NCBI Taxonomy" id="2204294"/>
    <lineage>
        <taxon>Bacteria</taxon>
        <taxon>Pseudomonadati</taxon>
        <taxon>Pseudomonadota</taxon>
        <taxon>Gammaproteobacteria</taxon>
        <taxon>Vibrionales</taxon>
        <taxon>Vibrionaceae</taxon>
        <taxon>Photobacterium</taxon>
    </lineage>
</organism>
<protein>
    <submittedName>
        <fullName evidence="1">Uncharacterized protein</fullName>
    </submittedName>
</protein>
<keyword evidence="2" id="KW-1185">Reference proteome</keyword>
<proteinExistence type="predicted"/>
<dbReference type="EMBL" id="FYAK01000002">
    <property type="protein sequence ID" value="SMY33970.1"/>
    <property type="molecule type" value="Genomic_DNA"/>
</dbReference>
<evidence type="ECO:0000313" key="2">
    <source>
        <dbReference type="Proteomes" id="UP000195963"/>
    </source>
</evidence>
<name>A0A1Y6MDY6_9GAMM</name>
<sequence>MAKVHISQLHHTFQRALTDMVVGEAIEARTFKKDRGIVVLKQEADHFIFKQFGFDNKTRVFDSMSLLKQLKKAIAKEFPRSNMAWIAHFEGVTSIDTLSAEHNPQPSLF</sequence>
<dbReference type="AlphaFoldDB" id="A0A1Y6MDY6"/>
<accession>A0A1Y6MDY6</accession>
<gene>
    <name evidence="1" type="ORF">PMAL9190_01429</name>
</gene>